<feature type="domain" description="Cation efflux protein transmembrane" evidence="8">
    <location>
        <begin position="18"/>
        <end position="158"/>
    </location>
</feature>
<dbReference type="PANTHER" id="PTHR45820">
    <property type="entry name" value="FI23527P1"/>
    <property type="match status" value="1"/>
</dbReference>
<evidence type="ECO:0000256" key="5">
    <source>
        <dbReference type="ARBA" id="ARBA00022989"/>
    </source>
</evidence>
<keyword evidence="6 7" id="KW-0472">Membrane</keyword>
<evidence type="ECO:0000256" key="2">
    <source>
        <dbReference type="ARBA" id="ARBA00008873"/>
    </source>
</evidence>
<dbReference type="OrthoDB" id="10047286at2759"/>
<dbReference type="SUPFAM" id="SSF161111">
    <property type="entry name" value="Cation efflux protein transmembrane domain-like"/>
    <property type="match status" value="1"/>
</dbReference>
<dbReference type="InterPro" id="IPR027469">
    <property type="entry name" value="Cation_efflux_TMD_sf"/>
</dbReference>
<keyword evidence="13" id="KW-1185">Reference proteome</keyword>
<evidence type="ECO:0000256" key="1">
    <source>
        <dbReference type="ARBA" id="ARBA00004141"/>
    </source>
</evidence>
<dbReference type="Proteomes" id="UP000682733">
    <property type="component" value="Unassembled WGS sequence"/>
</dbReference>
<dbReference type="GO" id="GO:0016020">
    <property type="term" value="C:membrane"/>
    <property type="evidence" value="ECO:0007669"/>
    <property type="project" value="UniProtKB-SubCell"/>
</dbReference>
<evidence type="ECO:0000313" key="10">
    <source>
        <dbReference type="EMBL" id="CAF0988817.1"/>
    </source>
</evidence>
<dbReference type="EMBL" id="CAJOBC010002977">
    <property type="protein sequence ID" value="CAF3760953.1"/>
    <property type="molecule type" value="Genomic_DNA"/>
</dbReference>
<dbReference type="EMBL" id="CAJNOQ010002977">
    <property type="protein sequence ID" value="CAF0988817.1"/>
    <property type="molecule type" value="Genomic_DNA"/>
</dbReference>
<reference evidence="10" key="1">
    <citation type="submission" date="2021-02" db="EMBL/GenBank/DDBJ databases">
        <authorList>
            <person name="Nowell W R."/>
        </authorList>
    </citation>
    <scope>NUCLEOTIDE SEQUENCE</scope>
</reference>
<sequence length="274" mass="30491">MGVFFRLCHALQGKSFRIFVIFTLTISTAIIEIVFGIRSHSQSLIADGLYSFAEGISLIGVLLALHHARKAGKRQNNTFGWARLELLVGLLQEIFLLSLSLGIIVDAVNHLVNPTHVNDPVILIALGILGCVVGILGMLMFKGYHHNHDIEDEINEHKKIAFVASVHSKLPRKNRNSFKDKQKQLLTDPSSDVAIEKRLQNDFDDVTASSPLSPSVVSYRRSIRDASMVLPSYSYEEINDVENFEESRVYATLHALCLHSQVRMITATIGACLN</sequence>
<feature type="transmembrane region" description="Helical" evidence="7">
    <location>
        <begin position="86"/>
        <end position="108"/>
    </location>
</feature>
<evidence type="ECO:0000313" key="11">
    <source>
        <dbReference type="EMBL" id="CAF3660148.1"/>
    </source>
</evidence>
<dbReference type="Gene3D" id="1.20.1510.10">
    <property type="entry name" value="Cation efflux protein transmembrane domain"/>
    <property type="match status" value="1"/>
</dbReference>
<gene>
    <name evidence="10" type="ORF">GPM918_LOCUS13144</name>
    <name evidence="9" type="ORF">OVA965_LOCUS8356</name>
    <name evidence="12" type="ORF">SRO942_LOCUS13144</name>
    <name evidence="11" type="ORF">TMI583_LOCUS8357</name>
</gene>
<feature type="transmembrane region" description="Helical" evidence="7">
    <location>
        <begin position="120"/>
        <end position="141"/>
    </location>
</feature>
<feature type="transmembrane region" description="Helical" evidence="7">
    <location>
        <begin position="49"/>
        <end position="65"/>
    </location>
</feature>
<evidence type="ECO:0000256" key="6">
    <source>
        <dbReference type="ARBA" id="ARBA00023136"/>
    </source>
</evidence>
<comment type="caution">
    <text evidence="10">The sequence shown here is derived from an EMBL/GenBank/DDBJ whole genome shotgun (WGS) entry which is preliminary data.</text>
</comment>
<protein>
    <recommendedName>
        <fullName evidence="8">Cation efflux protein transmembrane domain-containing protein</fullName>
    </recommendedName>
</protein>
<feature type="transmembrane region" description="Helical" evidence="7">
    <location>
        <begin position="16"/>
        <end position="37"/>
    </location>
</feature>
<dbReference type="GO" id="GO:0005385">
    <property type="term" value="F:zinc ion transmembrane transporter activity"/>
    <property type="evidence" value="ECO:0007669"/>
    <property type="project" value="TreeGrafter"/>
</dbReference>
<dbReference type="Proteomes" id="UP000681722">
    <property type="component" value="Unassembled WGS sequence"/>
</dbReference>
<evidence type="ECO:0000256" key="4">
    <source>
        <dbReference type="ARBA" id="ARBA00022833"/>
    </source>
</evidence>
<evidence type="ECO:0000313" key="12">
    <source>
        <dbReference type="EMBL" id="CAF3760953.1"/>
    </source>
</evidence>
<keyword evidence="5 7" id="KW-1133">Transmembrane helix</keyword>
<dbReference type="Proteomes" id="UP000663829">
    <property type="component" value="Unassembled WGS sequence"/>
</dbReference>
<dbReference type="Pfam" id="PF01545">
    <property type="entry name" value="Cation_efflux"/>
    <property type="match status" value="1"/>
</dbReference>
<dbReference type="PANTHER" id="PTHR45820:SF9">
    <property type="entry name" value="FI23527P1"/>
    <property type="match status" value="1"/>
</dbReference>
<comment type="subcellular location">
    <subcellularLocation>
        <location evidence="1">Membrane</location>
        <topology evidence="1">Multi-pass membrane protein</topology>
    </subcellularLocation>
</comment>
<evidence type="ECO:0000259" key="8">
    <source>
        <dbReference type="Pfam" id="PF01545"/>
    </source>
</evidence>
<comment type="similarity">
    <text evidence="2">Belongs to the cation diffusion facilitator (CDF) transporter (TC 2.A.4) family. SLC30A subfamily.</text>
</comment>
<keyword evidence="4" id="KW-0862">Zinc</keyword>
<dbReference type="EMBL" id="CAJNOK010002802">
    <property type="protein sequence ID" value="CAF0875601.1"/>
    <property type="molecule type" value="Genomic_DNA"/>
</dbReference>
<dbReference type="Proteomes" id="UP000677228">
    <property type="component" value="Unassembled WGS sequence"/>
</dbReference>
<organism evidence="10 13">
    <name type="scientific">Didymodactylos carnosus</name>
    <dbReference type="NCBI Taxonomy" id="1234261"/>
    <lineage>
        <taxon>Eukaryota</taxon>
        <taxon>Metazoa</taxon>
        <taxon>Spiralia</taxon>
        <taxon>Gnathifera</taxon>
        <taxon>Rotifera</taxon>
        <taxon>Eurotatoria</taxon>
        <taxon>Bdelloidea</taxon>
        <taxon>Philodinida</taxon>
        <taxon>Philodinidae</taxon>
        <taxon>Didymodactylos</taxon>
    </lineage>
</organism>
<dbReference type="InterPro" id="IPR058533">
    <property type="entry name" value="Cation_efflux_TM"/>
</dbReference>
<evidence type="ECO:0000313" key="13">
    <source>
        <dbReference type="Proteomes" id="UP000663829"/>
    </source>
</evidence>
<evidence type="ECO:0000256" key="3">
    <source>
        <dbReference type="ARBA" id="ARBA00022692"/>
    </source>
</evidence>
<evidence type="ECO:0000313" key="9">
    <source>
        <dbReference type="EMBL" id="CAF0875601.1"/>
    </source>
</evidence>
<keyword evidence="3 7" id="KW-0812">Transmembrane</keyword>
<evidence type="ECO:0000256" key="7">
    <source>
        <dbReference type="SAM" id="Phobius"/>
    </source>
</evidence>
<dbReference type="GO" id="GO:0006882">
    <property type="term" value="P:intracellular zinc ion homeostasis"/>
    <property type="evidence" value="ECO:0007669"/>
    <property type="project" value="TreeGrafter"/>
</dbReference>
<dbReference type="EMBL" id="CAJOBA010002805">
    <property type="protein sequence ID" value="CAF3660148.1"/>
    <property type="molecule type" value="Genomic_DNA"/>
</dbReference>
<proteinExistence type="inferred from homology"/>
<dbReference type="GO" id="GO:0010312">
    <property type="term" value="P:detoxification of zinc ion"/>
    <property type="evidence" value="ECO:0007669"/>
    <property type="project" value="TreeGrafter"/>
</dbReference>
<accession>A0A814FV49</accession>
<dbReference type="AlphaFoldDB" id="A0A814FV49"/>
<name>A0A814FV49_9BILA</name>